<feature type="region of interest" description="Disordered" evidence="1">
    <location>
        <begin position="1"/>
        <end position="31"/>
    </location>
</feature>
<sequence>MSSPLMQGQTRQRPPRKQSQAHPGIHPLSPLTHSTQRFQQLPPPLGQPPYHYNIEDAIPGITAKASALGKIVFHTVGDTGGIKNAEYQANVASIMKGDLNKGDDAPSFFYHLGDLVYYNGEIDKYYDQFYEPYDHYNVPIFAIPGNHDGDPIDASQTSLDGWVQYFTTAKPHVDPISKDAPRVTLSLPNVYYTLISPFVTIVGMYTNVPEHGSIDSVQQQWLTNELYTASKDKALIVSLHHPIYSFDDHHSGSPAMADALQHAINDSRRVPNMVLTAHVHNVQRIEKEIIEDRVTPFFVAGNGGYYHLHHLTAAAGDVDDNTGAKLMFGNDKDHGFMTLSVDKDNINGTITLVDKNGEASQGDTFTYPAAAQFLPGNVVINL</sequence>
<dbReference type="Proteomes" id="UP000318733">
    <property type="component" value="Unassembled WGS sequence"/>
</dbReference>
<comment type="caution">
    <text evidence="3">The sequence shown here is derived from an EMBL/GenBank/DDBJ whole genome shotgun (WGS) entry which is preliminary data.</text>
</comment>
<feature type="domain" description="Calcineurin-like phosphoesterase" evidence="2">
    <location>
        <begin position="101"/>
        <end position="281"/>
    </location>
</feature>
<dbReference type="Pfam" id="PF00149">
    <property type="entry name" value="Metallophos"/>
    <property type="match status" value="1"/>
</dbReference>
<dbReference type="EMBL" id="VLPK01000003">
    <property type="protein sequence ID" value="TSJ39655.1"/>
    <property type="molecule type" value="Genomic_DNA"/>
</dbReference>
<name>A0A556MIK6_9SPHI</name>
<protein>
    <recommendedName>
        <fullName evidence="2">Calcineurin-like phosphoesterase domain-containing protein</fullName>
    </recommendedName>
</protein>
<dbReference type="RefSeq" id="WP_144249692.1">
    <property type="nucleotide sequence ID" value="NZ_VLPK01000003.1"/>
</dbReference>
<organism evidence="3 4">
    <name type="scientific">Mucilaginibacter corticis</name>
    <dbReference type="NCBI Taxonomy" id="2597670"/>
    <lineage>
        <taxon>Bacteria</taxon>
        <taxon>Pseudomonadati</taxon>
        <taxon>Bacteroidota</taxon>
        <taxon>Sphingobacteriia</taxon>
        <taxon>Sphingobacteriales</taxon>
        <taxon>Sphingobacteriaceae</taxon>
        <taxon>Mucilaginibacter</taxon>
    </lineage>
</organism>
<evidence type="ECO:0000259" key="2">
    <source>
        <dbReference type="Pfam" id="PF00149"/>
    </source>
</evidence>
<dbReference type="InterPro" id="IPR029052">
    <property type="entry name" value="Metallo-depent_PP-like"/>
</dbReference>
<evidence type="ECO:0000256" key="1">
    <source>
        <dbReference type="SAM" id="MobiDB-lite"/>
    </source>
</evidence>
<dbReference type="OrthoDB" id="9809781at2"/>
<dbReference type="GO" id="GO:0016787">
    <property type="term" value="F:hydrolase activity"/>
    <property type="evidence" value="ECO:0007669"/>
    <property type="project" value="InterPro"/>
</dbReference>
<dbReference type="SUPFAM" id="SSF56300">
    <property type="entry name" value="Metallo-dependent phosphatases"/>
    <property type="match status" value="1"/>
</dbReference>
<dbReference type="Gene3D" id="3.60.21.10">
    <property type="match status" value="1"/>
</dbReference>
<dbReference type="PANTHER" id="PTHR43143">
    <property type="entry name" value="METALLOPHOSPHOESTERASE, CALCINEURIN SUPERFAMILY"/>
    <property type="match status" value="1"/>
</dbReference>
<evidence type="ECO:0000313" key="4">
    <source>
        <dbReference type="Proteomes" id="UP000318733"/>
    </source>
</evidence>
<dbReference type="PANTHER" id="PTHR43143:SF1">
    <property type="entry name" value="SERINE_THREONINE-PROTEIN PHOSPHATASE CPPED1"/>
    <property type="match status" value="1"/>
</dbReference>
<proteinExistence type="predicted"/>
<dbReference type="AlphaFoldDB" id="A0A556MIK6"/>
<feature type="compositionally biased region" description="Polar residues" evidence="1">
    <location>
        <begin position="1"/>
        <end position="21"/>
    </location>
</feature>
<reference evidence="3 4" key="1">
    <citation type="submission" date="2019-07" db="EMBL/GenBank/DDBJ databases">
        <authorList>
            <person name="Huq M.A."/>
        </authorList>
    </citation>
    <scope>NUCLEOTIDE SEQUENCE [LARGE SCALE GENOMIC DNA]</scope>
    <source>
        <strain evidence="3 4">MAH-19</strain>
    </source>
</reference>
<dbReference type="InterPro" id="IPR004843">
    <property type="entry name" value="Calcineurin-like_PHP"/>
</dbReference>
<accession>A0A556MIK6</accession>
<gene>
    <name evidence="3" type="ORF">FO440_18105</name>
</gene>
<dbReference type="InterPro" id="IPR051918">
    <property type="entry name" value="STPP_CPPED1"/>
</dbReference>
<evidence type="ECO:0000313" key="3">
    <source>
        <dbReference type="EMBL" id="TSJ39655.1"/>
    </source>
</evidence>
<keyword evidence="4" id="KW-1185">Reference proteome</keyword>